<evidence type="ECO:0000256" key="2">
    <source>
        <dbReference type="ARBA" id="ARBA00022840"/>
    </source>
</evidence>
<dbReference type="Gene3D" id="3.40.50.300">
    <property type="entry name" value="P-loop containing nucleotide triphosphate hydrolases"/>
    <property type="match status" value="2"/>
</dbReference>
<reference evidence="6 7" key="1">
    <citation type="submission" date="2019-08" db="EMBL/GenBank/DDBJ databases">
        <title>In-depth cultivation of the pig gut microbiome towards novel bacterial diversity and tailored functional studies.</title>
        <authorList>
            <person name="Wylensek D."/>
            <person name="Hitch T.C.A."/>
            <person name="Clavel T."/>
        </authorList>
    </citation>
    <scope>NUCLEOTIDE SEQUENCE [LARGE SCALE GENOMIC DNA]</scope>
    <source>
        <strain evidence="6 7">BL-389-WT-3D</strain>
    </source>
</reference>
<dbReference type="PROSITE" id="PS50893">
    <property type="entry name" value="ABC_TRANSPORTER_2"/>
    <property type="match status" value="2"/>
</dbReference>
<dbReference type="CDD" id="cd03221">
    <property type="entry name" value="ABCF_EF-3"/>
    <property type="match status" value="2"/>
</dbReference>
<feature type="region of interest" description="Disordered" evidence="4">
    <location>
        <begin position="235"/>
        <end position="260"/>
    </location>
</feature>
<dbReference type="InterPro" id="IPR003439">
    <property type="entry name" value="ABC_transporter-like_ATP-bd"/>
</dbReference>
<dbReference type="SMART" id="SM00382">
    <property type="entry name" value="AAA"/>
    <property type="match status" value="2"/>
</dbReference>
<dbReference type="InterPro" id="IPR051309">
    <property type="entry name" value="ABCF_ATPase"/>
</dbReference>
<feature type="domain" description="ABC transporter" evidence="5">
    <location>
        <begin position="315"/>
        <end position="500"/>
    </location>
</feature>
<keyword evidence="1" id="KW-0547">Nucleotide-binding</keyword>
<dbReference type="InterPro" id="IPR003593">
    <property type="entry name" value="AAA+_ATPase"/>
</dbReference>
<accession>A0A844F4Y8</accession>
<evidence type="ECO:0000256" key="1">
    <source>
        <dbReference type="ARBA" id="ARBA00022741"/>
    </source>
</evidence>
<dbReference type="GO" id="GO:0016887">
    <property type="term" value="F:ATP hydrolysis activity"/>
    <property type="evidence" value="ECO:0007669"/>
    <property type="project" value="InterPro"/>
</dbReference>
<protein>
    <submittedName>
        <fullName evidence="6">ABC-F type ribosomal protection protein</fullName>
    </submittedName>
</protein>
<dbReference type="PROSITE" id="PS00211">
    <property type="entry name" value="ABC_TRANSPORTER_1"/>
    <property type="match status" value="2"/>
</dbReference>
<dbReference type="Pfam" id="PF00005">
    <property type="entry name" value="ABC_tran"/>
    <property type="match status" value="2"/>
</dbReference>
<dbReference type="InterPro" id="IPR017871">
    <property type="entry name" value="ABC_transporter-like_CS"/>
</dbReference>
<organism evidence="6 7">
    <name type="scientific">Clostridium scindens (strain JCM 10418 / VPI 12708)</name>
    <dbReference type="NCBI Taxonomy" id="29347"/>
    <lineage>
        <taxon>Bacteria</taxon>
        <taxon>Bacillati</taxon>
        <taxon>Bacillota</taxon>
        <taxon>Clostridia</taxon>
        <taxon>Lachnospirales</taxon>
        <taxon>Lachnospiraceae</taxon>
    </lineage>
</organism>
<name>A0A844F4Y8_CLOSV</name>
<evidence type="ECO:0000313" key="7">
    <source>
        <dbReference type="Proteomes" id="UP000462363"/>
    </source>
</evidence>
<keyword evidence="3" id="KW-0175">Coiled coil</keyword>
<evidence type="ECO:0000313" key="6">
    <source>
        <dbReference type="EMBL" id="MSS41472.1"/>
    </source>
</evidence>
<gene>
    <name evidence="6" type="primary">abc-f</name>
    <name evidence="6" type="ORF">FYJ37_14280</name>
</gene>
<dbReference type="GO" id="GO:0005524">
    <property type="term" value="F:ATP binding"/>
    <property type="evidence" value="ECO:0007669"/>
    <property type="project" value="UniProtKB-KW"/>
</dbReference>
<feature type="compositionally biased region" description="Basic and acidic residues" evidence="4">
    <location>
        <begin position="237"/>
        <end position="249"/>
    </location>
</feature>
<feature type="domain" description="ABC transporter" evidence="5">
    <location>
        <begin position="9"/>
        <end position="218"/>
    </location>
</feature>
<proteinExistence type="predicted"/>
<sequence length="503" mass="58046">MGACIMALIDVVDLSFAYEGSYDNVFEHVSFQIDTDWKLGFVGRNGRGKTTFLNLLLGNYEYQGRISSNMEFAYFPYEAKDKRRMTIEILEEICPGFEQWRIYRELNLLEVAAEVLFRPFETLSHGERTKVMLAVLFAGEDRFLLIDEPTNHLDMEARDKVARYLNSKKGFILVSHDRRFLDACVDHILSINKMDIEVQKGTFSSWYANKEAKDQQEMEQNEKLKKEVRRLSQAARRSGEWSDKVEKSKKGQRVAGLRPDRGHIGHQAAKMMKRSKVLEGRRRQAVEEKSRLLKNIDTAEELRLYPLEYHTDRLAEFKNVSISYDGRKVCEGVNFEVRRGERICLRGRNGCGKSSILKMILGEKIPYTGEMQVGTGIKISYVPQDASFLQGSLEDMALEYDLDESLFKAMLRKLDLERSQFDKDIGQYSAGQKKKVLLARSLCQRAHLYIWDEPLNYIDVLSRIQIEQLLMAYKPAMIFVEHDAAFCEKVATKQVRIGNLGGE</sequence>
<evidence type="ECO:0000259" key="5">
    <source>
        <dbReference type="PROSITE" id="PS50893"/>
    </source>
</evidence>
<dbReference type="Proteomes" id="UP000462363">
    <property type="component" value="Unassembled WGS sequence"/>
</dbReference>
<comment type="caution">
    <text evidence="6">The sequence shown here is derived from an EMBL/GenBank/DDBJ whole genome shotgun (WGS) entry which is preliminary data.</text>
</comment>
<feature type="coiled-coil region" evidence="3">
    <location>
        <begin position="207"/>
        <end position="234"/>
    </location>
</feature>
<dbReference type="SUPFAM" id="SSF52540">
    <property type="entry name" value="P-loop containing nucleoside triphosphate hydrolases"/>
    <property type="match status" value="2"/>
</dbReference>
<dbReference type="InterPro" id="IPR027417">
    <property type="entry name" value="P-loop_NTPase"/>
</dbReference>
<evidence type="ECO:0000256" key="4">
    <source>
        <dbReference type="SAM" id="MobiDB-lite"/>
    </source>
</evidence>
<dbReference type="EMBL" id="VUMB01000037">
    <property type="protein sequence ID" value="MSS41472.1"/>
    <property type="molecule type" value="Genomic_DNA"/>
</dbReference>
<dbReference type="NCBIfam" id="NF000355">
    <property type="entry name" value="ribo_prot_ABC_F"/>
    <property type="match status" value="1"/>
</dbReference>
<keyword evidence="2" id="KW-0067">ATP-binding</keyword>
<dbReference type="PANTHER" id="PTHR42855">
    <property type="entry name" value="ABC TRANSPORTER ATP-BINDING SUBUNIT"/>
    <property type="match status" value="1"/>
</dbReference>
<dbReference type="AlphaFoldDB" id="A0A844F4Y8"/>
<dbReference type="PANTHER" id="PTHR42855:SF2">
    <property type="entry name" value="DRUG RESISTANCE ABC TRANSPORTER,ATP-BINDING PROTEIN"/>
    <property type="match status" value="1"/>
</dbReference>
<evidence type="ECO:0000256" key="3">
    <source>
        <dbReference type="SAM" id="Coils"/>
    </source>
</evidence>